<dbReference type="RefSeq" id="WP_014243746.1">
    <property type="nucleotide sequence ID" value="NC_016620.1"/>
</dbReference>
<dbReference type="InterPro" id="IPR005659">
    <property type="entry name" value="Chemorcpt_Glu_NH3ase_CheD"/>
</dbReference>
<evidence type="ECO:0000256" key="1">
    <source>
        <dbReference type="ARBA" id="ARBA00022500"/>
    </source>
</evidence>
<sequence length="155" mass="16948">MALKIVHVKIGEVKVARGEELLKATLGSCVGISFFDTKTSRCALAHCLLPTSNGGYGIGAKYVNQAMDSLVALMKVRGREQSDFIVSYAGGANMMNQIAHNRDNEIGYKNLMKLKEILSSYDFKVKELDCGDHCGRQMSILSPTGEVQVMRLDEG</sequence>
<dbReference type="InterPro" id="IPR038592">
    <property type="entry name" value="CheD-like_sf"/>
</dbReference>
<dbReference type="Gene3D" id="3.30.1330.200">
    <property type="match status" value="1"/>
</dbReference>
<keyword evidence="1" id="KW-0145">Chemotaxis</keyword>
<dbReference type="HOGENOM" id="CLU_087854_2_0_7"/>
<dbReference type="PANTHER" id="PTHR35147">
    <property type="entry name" value="CHEMORECEPTOR GLUTAMINE DEAMIDASE CHED-RELATED"/>
    <property type="match status" value="1"/>
</dbReference>
<dbReference type="Pfam" id="PF03975">
    <property type="entry name" value="CheD"/>
    <property type="match status" value="1"/>
</dbReference>
<evidence type="ECO:0000313" key="4">
    <source>
        <dbReference type="Proteomes" id="UP000008963"/>
    </source>
</evidence>
<dbReference type="EMBL" id="FQ312005">
    <property type="protein sequence ID" value="CBW25962.1"/>
    <property type="molecule type" value="Genomic_DNA"/>
</dbReference>
<evidence type="ECO:0000256" key="2">
    <source>
        <dbReference type="ARBA" id="ARBA00022801"/>
    </source>
</evidence>
<proteinExistence type="predicted"/>
<keyword evidence="4" id="KW-1185">Reference proteome</keyword>
<dbReference type="InterPro" id="IPR011324">
    <property type="entry name" value="Cytotoxic_necrot_fac-like_cat"/>
</dbReference>
<dbReference type="AlphaFoldDB" id="E1WYB4"/>
<name>E1WYB4_HALMS</name>
<dbReference type="STRING" id="862908.BMS_1081"/>
<protein>
    <submittedName>
        <fullName evidence="3">Methylation of MCP proteins-related protein</fullName>
    </submittedName>
</protein>
<dbReference type="OrthoDB" id="7838801at2"/>
<dbReference type="CDD" id="cd16352">
    <property type="entry name" value="CheD"/>
    <property type="match status" value="1"/>
</dbReference>
<reference evidence="4" key="1">
    <citation type="journal article" date="2013" name="ISME J.">
        <title>A small predatory core genome in the divergent marine Bacteriovorax marinus SJ and the terrestrial Bdellovibrio bacteriovorus.</title>
        <authorList>
            <person name="Crossman L.C."/>
            <person name="Chen H."/>
            <person name="Cerdeno-Tarraga A.M."/>
            <person name="Brooks K."/>
            <person name="Quail M.A."/>
            <person name="Pineiro S.A."/>
            <person name="Hobley L."/>
            <person name="Sockett R.E."/>
            <person name="Bentley S.D."/>
            <person name="Parkhill J."/>
            <person name="Williams H.N."/>
            <person name="Stine O.C."/>
        </authorList>
    </citation>
    <scope>NUCLEOTIDE SEQUENCE [LARGE SCALE GENOMIC DNA]</scope>
    <source>
        <strain evidence="4">ATCC BAA-682 / DSM 15412 / SJ</strain>
    </source>
</reference>
<dbReference type="PANTHER" id="PTHR35147:SF1">
    <property type="entry name" value="CHEMORECEPTOR GLUTAMINE DEAMIDASE CHED-RELATED"/>
    <property type="match status" value="1"/>
</dbReference>
<keyword evidence="2" id="KW-0378">Hydrolase</keyword>
<dbReference type="eggNOG" id="COG1871">
    <property type="taxonomic scope" value="Bacteria"/>
</dbReference>
<dbReference type="SUPFAM" id="SSF64438">
    <property type="entry name" value="CNF1/YfiH-like putative cysteine hydrolases"/>
    <property type="match status" value="1"/>
</dbReference>
<organism evidence="3 4">
    <name type="scientific">Halobacteriovorax marinus (strain ATCC BAA-682 / DSM 15412 / SJ)</name>
    <name type="common">Bacteriovorax marinus</name>
    <dbReference type="NCBI Taxonomy" id="862908"/>
    <lineage>
        <taxon>Bacteria</taxon>
        <taxon>Pseudomonadati</taxon>
        <taxon>Bdellovibrionota</taxon>
        <taxon>Bacteriovoracia</taxon>
        <taxon>Bacteriovoracales</taxon>
        <taxon>Halobacteriovoraceae</taxon>
        <taxon>Halobacteriovorax</taxon>
    </lineage>
</organism>
<dbReference type="GO" id="GO:0050568">
    <property type="term" value="F:protein-glutamine glutaminase activity"/>
    <property type="evidence" value="ECO:0007669"/>
    <property type="project" value="InterPro"/>
</dbReference>
<dbReference type="Proteomes" id="UP000008963">
    <property type="component" value="Chromosome"/>
</dbReference>
<dbReference type="PATRIC" id="fig|862908.3.peg.1029"/>
<evidence type="ECO:0000313" key="3">
    <source>
        <dbReference type="EMBL" id="CBW25962.1"/>
    </source>
</evidence>
<dbReference type="GO" id="GO:0006935">
    <property type="term" value="P:chemotaxis"/>
    <property type="evidence" value="ECO:0007669"/>
    <property type="project" value="UniProtKB-KW"/>
</dbReference>
<accession>E1WYB4</accession>
<dbReference type="KEGG" id="bmx:BMS_1081"/>
<gene>
    <name evidence="3" type="primary">cheD</name>
    <name evidence="3" type="ordered locus">BMS_1081</name>
</gene>